<keyword evidence="1" id="KW-0378">Hydrolase</keyword>
<organism evidence="3 4">
    <name type="scientific">Yanshouia hominis</name>
    <dbReference type="NCBI Taxonomy" id="2763673"/>
    <lineage>
        <taxon>Bacteria</taxon>
        <taxon>Bacillati</taxon>
        <taxon>Bacillota</taxon>
        <taxon>Clostridia</taxon>
        <taxon>Eubacteriales</taxon>
        <taxon>Oscillospiraceae</taxon>
        <taxon>Yanshouia</taxon>
    </lineage>
</organism>
<dbReference type="InterPro" id="IPR029069">
    <property type="entry name" value="HotDog_dom_sf"/>
</dbReference>
<dbReference type="CDD" id="cd03443">
    <property type="entry name" value="PaaI_thioesterase"/>
    <property type="match status" value="1"/>
</dbReference>
<protein>
    <submittedName>
        <fullName evidence="3">PaaI family thioesterase</fullName>
    </submittedName>
</protein>
<evidence type="ECO:0000313" key="3">
    <source>
        <dbReference type="EMBL" id="MBC8575752.1"/>
    </source>
</evidence>
<dbReference type="SUPFAM" id="SSF54637">
    <property type="entry name" value="Thioesterase/thiol ester dehydrase-isomerase"/>
    <property type="match status" value="1"/>
</dbReference>
<reference evidence="3 4" key="1">
    <citation type="submission" date="2020-08" db="EMBL/GenBank/DDBJ databases">
        <title>Genome public.</title>
        <authorList>
            <person name="Liu C."/>
            <person name="Sun Q."/>
        </authorList>
    </citation>
    <scope>NUCLEOTIDE SEQUENCE [LARGE SCALE GENOMIC DNA]</scope>
    <source>
        <strain evidence="3 4">BX1</strain>
    </source>
</reference>
<keyword evidence="4" id="KW-1185">Reference proteome</keyword>
<dbReference type="NCBIfam" id="TIGR00369">
    <property type="entry name" value="unchar_dom_1"/>
    <property type="match status" value="1"/>
</dbReference>
<sequence>MKTIEELRKFFEADRFAAEMGAVITECGEGGATVEMDAGPRHLNAAGTVQGGALFTLADFAFAVAANAGGVLTVSLQNSISFLHAAKPGRLTARAERVSETRRTCCYDVSVTDEAGNLTARMSVTGYRRG</sequence>
<dbReference type="RefSeq" id="WP_262399354.1">
    <property type="nucleotide sequence ID" value="NZ_JACRTB010000006.1"/>
</dbReference>
<dbReference type="InterPro" id="IPR052723">
    <property type="entry name" value="Acyl-CoA_thioesterase_PaaI"/>
</dbReference>
<dbReference type="PANTHER" id="PTHR42856">
    <property type="entry name" value="ACYL-COENZYME A THIOESTERASE PAAI"/>
    <property type="match status" value="1"/>
</dbReference>
<gene>
    <name evidence="3" type="ORF">H8717_04895</name>
</gene>
<dbReference type="InterPro" id="IPR003736">
    <property type="entry name" value="PAAI_dom"/>
</dbReference>
<dbReference type="EMBL" id="JACRTB010000006">
    <property type="protein sequence ID" value="MBC8575752.1"/>
    <property type="molecule type" value="Genomic_DNA"/>
</dbReference>
<proteinExistence type="predicted"/>
<dbReference type="PANTHER" id="PTHR42856:SF1">
    <property type="entry name" value="ACYL-COENZYME A THIOESTERASE PAAI"/>
    <property type="match status" value="1"/>
</dbReference>
<evidence type="ECO:0000259" key="2">
    <source>
        <dbReference type="Pfam" id="PF03061"/>
    </source>
</evidence>
<evidence type="ECO:0000313" key="4">
    <source>
        <dbReference type="Proteomes" id="UP000658131"/>
    </source>
</evidence>
<dbReference type="Gene3D" id="3.10.129.10">
    <property type="entry name" value="Hotdog Thioesterase"/>
    <property type="match status" value="1"/>
</dbReference>
<name>A0ABR7NH77_9FIRM</name>
<accession>A0ABR7NH77</accession>
<dbReference type="Proteomes" id="UP000658131">
    <property type="component" value="Unassembled WGS sequence"/>
</dbReference>
<dbReference type="InterPro" id="IPR006683">
    <property type="entry name" value="Thioestr_dom"/>
</dbReference>
<comment type="caution">
    <text evidence="3">The sequence shown here is derived from an EMBL/GenBank/DDBJ whole genome shotgun (WGS) entry which is preliminary data.</text>
</comment>
<dbReference type="Pfam" id="PF03061">
    <property type="entry name" value="4HBT"/>
    <property type="match status" value="1"/>
</dbReference>
<evidence type="ECO:0000256" key="1">
    <source>
        <dbReference type="ARBA" id="ARBA00022801"/>
    </source>
</evidence>
<feature type="domain" description="Thioesterase" evidence="2">
    <location>
        <begin position="47"/>
        <end position="119"/>
    </location>
</feature>